<dbReference type="SUPFAM" id="SSF53098">
    <property type="entry name" value="Ribonuclease H-like"/>
    <property type="match status" value="1"/>
</dbReference>
<organism evidence="2 3">
    <name type="scientific">Pelobates cultripes</name>
    <name type="common">Western spadefoot toad</name>
    <dbReference type="NCBI Taxonomy" id="61616"/>
    <lineage>
        <taxon>Eukaryota</taxon>
        <taxon>Metazoa</taxon>
        <taxon>Chordata</taxon>
        <taxon>Craniata</taxon>
        <taxon>Vertebrata</taxon>
        <taxon>Euteleostomi</taxon>
        <taxon>Amphibia</taxon>
        <taxon>Batrachia</taxon>
        <taxon>Anura</taxon>
        <taxon>Pelobatoidea</taxon>
        <taxon>Pelobatidae</taxon>
        <taxon>Pelobates</taxon>
    </lineage>
</organism>
<evidence type="ECO:0000313" key="2">
    <source>
        <dbReference type="EMBL" id="CAH2319373.1"/>
    </source>
</evidence>
<dbReference type="Pfam" id="PF05699">
    <property type="entry name" value="Dimer_Tnp_hAT"/>
    <property type="match status" value="1"/>
</dbReference>
<sequence length="793" mass="89718">FCGKSTSGTSSVTDIHASASSSTSTIAVSASSATSGSTDLDYENITEQQEEIYSNDIGDWNICDALREYFCENGVTNCQHIDSDFSASEKICPGETFTRHCTKSLFFREQLNGEKVKRDWLCYSPKTGKVFCALCKLFSKDETTHLTSTGYSDWRHATRDLSRHENSASHGKAIEVLIRRKTSGQRIDKDLVNQFENQKKYWHKILCRILSVIKLLSSRGLSFRGNNEVIGSVHNGNYLGCLELLAEYDPFLDEHIQKHGNKGRGHISYLSSTICDEFIELIGQQLLQQIVNEMKQAKYYSISVDSTPDIEHSDQLTIIFRYVLASGPVERFTKFIPISGHTGMELANTVLQFLEENGISIKDCRGQSYDNASNMSGKYNGMQALIREKNPLAEYIPCCAHSLNLVGQNAVNSCPIAVSFFNFVQQLYCFFSSSTHRWNLLTNRFKTCGIPTLKRLADTRWSAHHDAVNALQKGYTTIKEVLANILTDENTKGEVCLQAKGLSSVMDQLEMGIMIEIWSVILPRFHRTSQSLQDAKLNLHTATGMLDSLKDFVQSLRSRFSEFEQQGKDITCCDEYQLQRGRKIKRNKKWDYGDAEDADADMTPSEKFKVNTFYLIIDQLAESLRHRQAAYSVIQERFSLLLEMCTLATDGLFSKARTLVTQYPEDLDPLFADEIVQFASLFKMYQSSPAKKVINESQELQMYKFLVTQSLVGAFPYTHVTLRMYLCLMVSNCSGERSFSTLKRVKNELRSSMGQERLNALSLLCIENGLLNELNLDSTIEEFASKKARKANV</sequence>
<proteinExistence type="predicted"/>
<feature type="non-terminal residue" evidence="2">
    <location>
        <position position="1"/>
    </location>
</feature>
<evidence type="ECO:0000313" key="3">
    <source>
        <dbReference type="Proteomes" id="UP001295444"/>
    </source>
</evidence>
<dbReference type="Pfam" id="PF14291">
    <property type="entry name" value="DUF4371"/>
    <property type="match status" value="1"/>
</dbReference>
<dbReference type="Proteomes" id="UP001295444">
    <property type="component" value="Chromosome 10"/>
</dbReference>
<dbReference type="GO" id="GO:0046983">
    <property type="term" value="F:protein dimerization activity"/>
    <property type="evidence" value="ECO:0007669"/>
    <property type="project" value="InterPro"/>
</dbReference>
<accession>A0AAD1WQU4</accession>
<protein>
    <submittedName>
        <fullName evidence="2">Zinc finger MYM-type 1-like</fullName>
    </submittedName>
</protein>
<keyword evidence="3" id="KW-1185">Reference proteome</keyword>
<feature type="domain" description="TTF-type" evidence="1">
    <location>
        <begin position="108"/>
        <end position="189"/>
    </location>
</feature>
<dbReference type="PANTHER" id="PTHR45749">
    <property type="match status" value="1"/>
</dbReference>
<dbReference type="InterPro" id="IPR025398">
    <property type="entry name" value="DUF4371"/>
</dbReference>
<dbReference type="InterPro" id="IPR008906">
    <property type="entry name" value="HATC_C_dom"/>
</dbReference>
<name>A0AAD1WQU4_PELCU</name>
<evidence type="ECO:0000259" key="1">
    <source>
        <dbReference type="SMART" id="SM00597"/>
    </source>
</evidence>
<dbReference type="PANTHER" id="PTHR45749:SF23">
    <property type="entry name" value="ZINC FINGER MYM-TYPE PROTEIN 1-LIKE"/>
    <property type="match status" value="1"/>
</dbReference>
<dbReference type="SMART" id="SM00597">
    <property type="entry name" value="ZnF_TTF"/>
    <property type="match status" value="1"/>
</dbReference>
<dbReference type="AlphaFoldDB" id="A0AAD1WQU4"/>
<dbReference type="InterPro" id="IPR012337">
    <property type="entry name" value="RNaseH-like_sf"/>
</dbReference>
<gene>
    <name evidence="2" type="ORF">PECUL_23A012191</name>
</gene>
<reference evidence="2" key="1">
    <citation type="submission" date="2022-03" db="EMBL/GenBank/DDBJ databases">
        <authorList>
            <person name="Alioto T."/>
            <person name="Alioto T."/>
            <person name="Gomez Garrido J."/>
        </authorList>
    </citation>
    <scope>NUCLEOTIDE SEQUENCE</scope>
</reference>
<dbReference type="InterPro" id="IPR006580">
    <property type="entry name" value="Znf_TTF"/>
</dbReference>
<dbReference type="EMBL" id="OW240921">
    <property type="protein sequence ID" value="CAH2319373.1"/>
    <property type="molecule type" value="Genomic_DNA"/>
</dbReference>